<dbReference type="SUPFAM" id="SSF111384">
    <property type="entry name" value="OmpH-like"/>
    <property type="match status" value="1"/>
</dbReference>
<dbReference type="Pfam" id="PF03938">
    <property type="entry name" value="OmpH"/>
    <property type="match status" value="1"/>
</dbReference>
<name>A0A855X4T7_9BACT</name>
<dbReference type="PANTHER" id="PTHR35089">
    <property type="entry name" value="CHAPERONE PROTEIN SKP"/>
    <property type="match status" value="1"/>
</dbReference>
<comment type="caution">
    <text evidence="4">The sequence shown here is derived from an EMBL/GenBank/DDBJ whole genome shotgun (WGS) entry which is preliminary data.</text>
</comment>
<evidence type="ECO:0000313" key="5">
    <source>
        <dbReference type="Proteomes" id="UP000250918"/>
    </source>
</evidence>
<dbReference type="InterPro" id="IPR005632">
    <property type="entry name" value="Chaperone_Skp"/>
</dbReference>
<dbReference type="Gene3D" id="3.30.910.20">
    <property type="entry name" value="Skp domain"/>
    <property type="match status" value="1"/>
</dbReference>
<dbReference type="SMART" id="SM00935">
    <property type="entry name" value="OmpH"/>
    <property type="match status" value="1"/>
</dbReference>
<keyword evidence="2 3" id="KW-0732">Signal</keyword>
<evidence type="ECO:0008006" key="6">
    <source>
        <dbReference type="Google" id="ProtNLM"/>
    </source>
</evidence>
<evidence type="ECO:0000256" key="3">
    <source>
        <dbReference type="SAM" id="SignalP"/>
    </source>
</evidence>
<evidence type="ECO:0000256" key="2">
    <source>
        <dbReference type="ARBA" id="ARBA00022729"/>
    </source>
</evidence>
<dbReference type="PANTHER" id="PTHR35089:SF1">
    <property type="entry name" value="CHAPERONE PROTEIN SKP"/>
    <property type="match status" value="1"/>
</dbReference>
<dbReference type="GO" id="GO:0005829">
    <property type="term" value="C:cytosol"/>
    <property type="evidence" value="ECO:0007669"/>
    <property type="project" value="TreeGrafter"/>
</dbReference>
<dbReference type="InterPro" id="IPR024930">
    <property type="entry name" value="Skp_dom_sf"/>
</dbReference>
<proteinExistence type="inferred from homology"/>
<dbReference type="EMBL" id="PQAP01000001">
    <property type="protein sequence ID" value="PWB76409.1"/>
    <property type="molecule type" value="Genomic_DNA"/>
</dbReference>
<dbReference type="GO" id="GO:0050821">
    <property type="term" value="P:protein stabilization"/>
    <property type="evidence" value="ECO:0007669"/>
    <property type="project" value="TreeGrafter"/>
</dbReference>
<accession>A0A855X4T7</accession>
<dbReference type="GO" id="GO:0051082">
    <property type="term" value="F:unfolded protein binding"/>
    <property type="evidence" value="ECO:0007669"/>
    <property type="project" value="InterPro"/>
</dbReference>
<reference evidence="4 5" key="1">
    <citation type="journal article" date="2018" name="ISME J.">
        <title>A methanotrophic archaeon couples anaerobic oxidation of methane to Fe(III) reduction.</title>
        <authorList>
            <person name="Cai C."/>
            <person name="Leu A.O."/>
            <person name="Xie G.J."/>
            <person name="Guo J."/>
            <person name="Feng Y."/>
            <person name="Zhao J.X."/>
            <person name="Tyson G.W."/>
            <person name="Yuan Z."/>
            <person name="Hu S."/>
        </authorList>
    </citation>
    <scope>NUCLEOTIDE SEQUENCE [LARGE SCALE GENOMIC DNA]</scope>
    <source>
        <strain evidence="4">FeB_12</strain>
    </source>
</reference>
<feature type="signal peptide" evidence="3">
    <location>
        <begin position="1"/>
        <end position="27"/>
    </location>
</feature>
<evidence type="ECO:0000256" key="1">
    <source>
        <dbReference type="ARBA" id="ARBA00009091"/>
    </source>
</evidence>
<feature type="chain" id="PRO_5032475890" description="OmpH family outer membrane protein" evidence="3">
    <location>
        <begin position="28"/>
        <end position="179"/>
    </location>
</feature>
<comment type="similarity">
    <text evidence="1">Belongs to the Skp family.</text>
</comment>
<evidence type="ECO:0000313" key="4">
    <source>
        <dbReference type="EMBL" id="PWB76409.1"/>
    </source>
</evidence>
<gene>
    <name evidence="4" type="ORF">C3F09_00120</name>
</gene>
<protein>
    <recommendedName>
        <fullName evidence="6">OmpH family outer membrane protein</fullName>
    </recommendedName>
</protein>
<sequence>MRSLKPFLIGLLTLVAAGLVSTTTVHAQALKIGYVLDTAIQSNYKAWQRANDLWETERKAWDTEGQSKQQELQDMIADYDKQRLILSDEKKKEREAAIRTKQEALDAYTRQIYGPGGTAEKKQDELLAPLTENIRKAIEAVANDGGYDVIFTMQSNLGYIRPSLDVTQKVLEYLERLDK</sequence>
<organism evidence="4 5">
    <name type="scientific">candidate division GN15 bacterium</name>
    <dbReference type="NCBI Taxonomy" id="2072418"/>
    <lineage>
        <taxon>Bacteria</taxon>
        <taxon>candidate division GN15</taxon>
    </lineage>
</organism>
<dbReference type="AlphaFoldDB" id="A0A855X4T7"/>
<dbReference type="Proteomes" id="UP000250918">
    <property type="component" value="Unassembled WGS sequence"/>
</dbReference>